<evidence type="ECO:0000259" key="3">
    <source>
        <dbReference type="Pfam" id="PF20155"/>
    </source>
</evidence>
<dbReference type="InterPro" id="IPR013491">
    <property type="entry name" value="Tape_meas_N"/>
</dbReference>
<dbReference type="OrthoDB" id="8525523at2"/>
<keyword evidence="5" id="KW-1185">Reference proteome</keyword>
<evidence type="ECO:0000256" key="2">
    <source>
        <dbReference type="SAM" id="MobiDB-lite"/>
    </source>
</evidence>
<dbReference type="eggNOG" id="COG5281">
    <property type="taxonomic scope" value="Bacteria"/>
</dbReference>
<evidence type="ECO:0000313" key="4">
    <source>
        <dbReference type="EMBL" id="ETF02430.1"/>
    </source>
</evidence>
<dbReference type="Pfam" id="PF20155">
    <property type="entry name" value="TMP_3"/>
    <property type="match status" value="1"/>
</dbReference>
<keyword evidence="1" id="KW-0175">Coiled coil</keyword>
<dbReference type="EMBL" id="AYXT01000010">
    <property type="protein sequence ID" value="ETF02430.1"/>
    <property type="molecule type" value="Genomic_DNA"/>
</dbReference>
<dbReference type="NCBIfam" id="TIGR02675">
    <property type="entry name" value="tape_meas_nterm"/>
    <property type="match status" value="1"/>
</dbReference>
<feature type="domain" description="Tape measure protein N-terminal" evidence="3">
    <location>
        <begin position="63"/>
        <end position="253"/>
    </location>
</feature>
<dbReference type="AlphaFoldDB" id="V8QSW9"/>
<proteinExistence type="predicted"/>
<comment type="caution">
    <text evidence="4">The sequence shown here is derived from an EMBL/GenBank/DDBJ whole genome shotgun (WGS) entry which is preliminary data.</text>
</comment>
<protein>
    <recommendedName>
        <fullName evidence="3">Tape measure protein N-terminal domain-containing protein</fullName>
    </recommendedName>
</protein>
<dbReference type="HOGENOM" id="CLU_316616_0_0_4"/>
<feature type="compositionally biased region" description="Gly residues" evidence="2">
    <location>
        <begin position="480"/>
        <end position="491"/>
    </location>
</feature>
<gene>
    <name evidence="4" type="ORF">W822_15645</name>
</gene>
<dbReference type="STRING" id="1424334.W822_15645"/>
<dbReference type="Proteomes" id="UP000018733">
    <property type="component" value="Unassembled WGS sequence"/>
</dbReference>
<accession>V8QSW9</accession>
<dbReference type="PATRIC" id="fig|1424334.3.peg.3136"/>
<name>V8QSW9_9BURK</name>
<dbReference type="eggNOG" id="COG1196">
    <property type="taxonomic scope" value="Bacteria"/>
</dbReference>
<dbReference type="RefSeq" id="WP_024006078.1">
    <property type="nucleotide sequence ID" value="NZ_KI650980.1"/>
</dbReference>
<evidence type="ECO:0000256" key="1">
    <source>
        <dbReference type="SAM" id="Coils"/>
    </source>
</evidence>
<feature type="region of interest" description="Disordered" evidence="2">
    <location>
        <begin position="477"/>
        <end position="505"/>
    </location>
</feature>
<sequence length="911" mass="97039">MAAHTVGVLSIDLIGNIGGFEKSMRRANIKANEFSKKLTIGIRNTHAELVRLAGPAAAFLSVRQVAQYAQAWTELNNRLKLVTATNQDLAQASKDIYAISQQTGQALAGTSEVYSRIAKNATTYGLSLQDVAKITDTVSKSVAISGTSAESAAAGLMQFGQALASQRLGGEELNSILEQTPGLALAIAKGLGVPVGALKEMGKQGKLTGDAVVAALQKAAGFIDTQFSNITLTASQNQQRLNNALERYIGMLDTELGGSVAFGNMMNSITGYVEDQTEKIDELVADIDWLADQYERVAGEINGFWANITDGLPALGNETDATAAVMERGFADFVENTISELQWFANFFYGTYQSIKAATTAVADNLKIAFNNGFEFLKEKATSTINEVIKALNQLGSVEVFGKTIGISLKPLDDYKAVYKDFIDTTAAQNKAFEDGMKRFTFGDDARVARQLGAAIRENIKLADEYYKADEKLRDIDTGTRGGDTATGGGGKGRKGRTGKSDAEKAYDREQKQFLDWMKNQRERIAMLGTETELEKINAELKLGNWEKLSAAQQEEMKALADQVDKAQEYHETLDRLEEITGDKLMKEHLKDAQALGMAWQAGALSLDAYTSRLNKLNMEGAEERISRGMGSSQDMMQVILGKYSDGFKSTQEAIADSLGSSFASLSDSAGDTLGQMLFYGNETKASFEDMAKSIGVDVVRALSKMGIQMLAQKALGTAINTASTAEATATGAAVTSAMAPAAATASVATFGGASVAGLAGLMAVVTMLPMLFGKGFAEGGFTGPGGKYSPAGVVHAGEYVFNAQRVREIGLDNLRRLDQMGGFAEGGYVGGDKVTGNIASLSSGASTGELKLNIQTHTSKPLTFEESTTPAGERVLIVKEAVNAVAASLGNPNSSVSRALSKNTHSRRRF</sequence>
<feature type="coiled-coil region" evidence="1">
    <location>
        <begin position="550"/>
        <end position="580"/>
    </location>
</feature>
<reference evidence="4 5" key="1">
    <citation type="journal article" date="2014" name="Genome Announc.">
        <title>Draft Genome Sequence of Advenella kashmirensis Strain W13003, a Polycyclic Aromatic Hydrocarbon-Degrading Bacterium.</title>
        <authorList>
            <person name="Wang X."/>
            <person name="Jin D."/>
            <person name="Zhou L."/>
            <person name="Wu L."/>
            <person name="An W."/>
            <person name="Zhao L."/>
        </authorList>
    </citation>
    <scope>NUCLEOTIDE SEQUENCE [LARGE SCALE GENOMIC DNA]</scope>
    <source>
        <strain evidence="4 5">W13003</strain>
    </source>
</reference>
<evidence type="ECO:0000313" key="5">
    <source>
        <dbReference type="Proteomes" id="UP000018733"/>
    </source>
</evidence>
<organism evidence="4 5">
    <name type="scientific">Advenella kashmirensis W13003</name>
    <dbReference type="NCBI Taxonomy" id="1424334"/>
    <lineage>
        <taxon>Bacteria</taxon>
        <taxon>Pseudomonadati</taxon>
        <taxon>Pseudomonadota</taxon>
        <taxon>Betaproteobacteria</taxon>
        <taxon>Burkholderiales</taxon>
        <taxon>Alcaligenaceae</taxon>
    </lineage>
</organism>